<evidence type="ECO:0000256" key="2">
    <source>
        <dbReference type="ARBA" id="ARBA00022741"/>
    </source>
</evidence>
<protein>
    <recommendedName>
        <fullName evidence="9">Transcriptional repressor NrdR</fullName>
    </recommendedName>
</protein>
<feature type="domain" description="ATP-cone" evidence="11">
    <location>
        <begin position="49"/>
        <end position="139"/>
    </location>
</feature>
<dbReference type="Pfam" id="PF22811">
    <property type="entry name" value="Zn_ribbon_NrdR"/>
    <property type="match status" value="1"/>
</dbReference>
<evidence type="ECO:0000256" key="6">
    <source>
        <dbReference type="ARBA" id="ARBA00023015"/>
    </source>
</evidence>
<dbReference type="GO" id="GO:0045892">
    <property type="term" value="P:negative regulation of DNA-templated transcription"/>
    <property type="evidence" value="ECO:0007669"/>
    <property type="project" value="UniProtKB-UniRule"/>
</dbReference>
<dbReference type="STRING" id="1855383.SAMN05216548_102120"/>
<dbReference type="OrthoDB" id="9807461at2"/>
<evidence type="ECO:0000256" key="9">
    <source>
        <dbReference type="HAMAP-Rule" id="MF_00440"/>
    </source>
</evidence>
<dbReference type="Pfam" id="PF03477">
    <property type="entry name" value="ATP-cone"/>
    <property type="match status" value="1"/>
</dbReference>
<dbReference type="PROSITE" id="PS51161">
    <property type="entry name" value="ATP_CONE"/>
    <property type="match status" value="1"/>
</dbReference>
<reference evidence="12 13" key="1">
    <citation type="submission" date="2016-10" db="EMBL/GenBank/DDBJ databases">
        <authorList>
            <person name="de Groot N.N."/>
        </authorList>
    </citation>
    <scope>NUCLEOTIDE SEQUENCE [LARGE SCALE GENOMIC DNA]</scope>
    <source>
        <strain evidence="12 13">A52C2</strain>
    </source>
</reference>
<evidence type="ECO:0000256" key="3">
    <source>
        <dbReference type="ARBA" id="ARBA00022771"/>
    </source>
</evidence>
<dbReference type="EMBL" id="FOFG01000002">
    <property type="protein sequence ID" value="SEP99104.1"/>
    <property type="molecule type" value="Genomic_DNA"/>
</dbReference>
<dbReference type="PANTHER" id="PTHR30455:SF2">
    <property type="entry name" value="TRANSCRIPTIONAL REPRESSOR NRDR"/>
    <property type="match status" value="1"/>
</dbReference>
<keyword evidence="8 9" id="KW-0804">Transcription</keyword>
<comment type="function">
    <text evidence="9">Negatively regulates transcription of bacterial ribonucleotide reductase nrd genes and operons by binding to NrdR-boxes.</text>
</comment>
<sequence length="164" mass="18676">MRCPYCGADNTQVKDSRPTEDSASIRRRRICVDCGGRFTTFERVQLRELWVVKKSGRRVPFDRDKLERSVEIALRKRQVDEERVERMISGIVRQLESRGEEDIPSGEIGLLVMEALKGLDDVAYVRFASVYRDFREAKDFQAFIGELASGELTGRGLVGADEDA</sequence>
<accession>A0A1H9CD79</accession>
<keyword evidence="5 9" id="KW-0067">ATP-binding</keyword>
<keyword evidence="9" id="KW-0479">Metal-binding</keyword>
<keyword evidence="7 9" id="KW-0238">DNA-binding</keyword>
<dbReference type="NCBIfam" id="TIGR00244">
    <property type="entry name" value="transcriptional regulator NrdR"/>
    <property type="match status" value="1"/>
</dbReference>
<feature type="region of interest" description="Disordered" evidence="10">
    <location>
        <begin position="1"/>
        <end position="21"/>
    </location>
</feature>
<dbReference type="GO" id="GO:0005524">
    <property type="term" value="F:ATP binding"/>
    <property type="evidence" value="ECO:0007669"/>
    <property type="project" value="UniProtKB-UniRule"/>
</dbReference>
<gene>
    <name evidence="9" type="primary">nrdR</name>
    <name evidence="12" type="ORF">SAMN05216548_102120</name>
</gene>
<keyword evidence="3 9" id="KW-0863">Zinc-finger</keyword>
<dbReference type="GO" id="GO:0003677">
    <property type="term" value="F:DNA binding"/>
    <property type="evidence" value="ECO:0007669"/>
    <property type="project" value="UniProtKB-KW"/>
</dbReference>
<comment type="cofactor">
    <cofactor evidence="9">
        <name>Zn(2+)</name>
        <dbReference type="ChEBI" id="CHEBI:29105"/>
    </cofactor>
    <text evidence="9">Binds 1 zinc ion.</text>
</comment>
<evidence type="ECO:0000256" key="8">
    <source>
        <dbReference type="ARBA" id="ARBA00023163"/>
    </source>
</evidence>
<dbReference type="InterPro" id="IPR003796">
    <property type="entry name" value="RNR_NrdR-like"/>
</dbReference>
<dbReference type="InterPro" id="IPR055173">
    <property type="entry name" value="NrdR-like_N"/>
</dbReference>
<evidence type="ECO:0000256" key="1">
    <source>
        <dbReference type="ARBA" id="ARBA00022491"/>
    </source>
</evidence>
<name>A0A1H9CD79_9HYPH</name>
<keyword evidence="1 9" id="KW-0678">Repressor</keyword>
<proteinExistence type="inferred from homology"/>
<dbReference type="AlphaFoldDB" id="A0A1H9CD79"/>
<dbReference type="InterPro" id="IPR005144">
    <property type="entry name" value="ATP-cone_dom"/>
</dbReference>
<keyword evidence="13" id="KW-1185">Reference proteome</keyword>
<evidence type="ECO:0000259" key="11">
    <source>
        <dbReference type="PROSITE" id="PS51161"/>
    </source>
</evidence>
<evidence type="ECO:0000256" key="7">
    <source>
        <dbReference type="ARBA" id="ARBA00023125"/>
    </source>
</evidence>
<evidence type="ECO:0000313" key="13">
    <source>
        <dbReference type="Proteomes" id="UP000199647"/>
    </source>
</evidence>
<keyword evidence="6 9" id="KW-0805">Transcription regulation</keyword>
<evidence type="ECO:0000313" key="12">
    <source>
        <dbReference type="EMBL" id="SEP99104.1"/>
    </source>
</evidence>
<comment type="similarity">
    <text evidence="9">Belongs to the NrdR family.</text>
</comment>
<evidence type="ECO:0000256" key="5">
    <source>
        <dbReference type="ARBA" id="ARBA00022840"/>
    </source>
</evidence>
<feature type="zinc finger region" evidence="9">
    <location>
        <begin position="3"/>
        <end position="34"/>
    </location>
</feature>
<keyword evidence="2 9" id="KW-0547">Nucleotide-binding</keyword>
<evidence type="ECO:0000256" key="10">
    <source>
        <dbReference type="SAM" id="MobiDB-lite"/>
    </source>
</evidence>
<organism evidence="12 13">
    <name type="scientific">Faunimonas pinastri</name>
    <dbReference type="NCBI Taxonomy" id="1855383"/>
    <lineage>
        <taxon>Bacteria</taxon>
        <taxon>Pseudomonadati</taxon>
        <taxon>Pseudomonadota</taxon>
        <taxon>Alphaproteobacteria</taxon>
        <taxon>Hyphomicrobiales</taxon>
        <taxon>Afifellaceae</taxon>
        <taxon>Faunimonas</taxon>
    </lineage>
</organism>
<dbReference type="PANTHER" id="PTHR30455">
    <property type="entry name" value="TRANSCRIPTIONAL REPRESSOR NRDR"/>
    <property type="match status" value="1"/>
</dbReference>
<evidence type="ECO:0000256" key="4">
    <source>
        <dbReference type="ARBA" id="ARBA00022833"/>
    </source>
</evidence>
<dbReference type="RefSeq" id="WP_092495300.1">
    <property type="nucleotide sequence ID" value="NZ_FOFG01000002.1"/>
</dbReference>
<dbReference type="HAMAP" id="MF_00440">
    <property type="entry name" value="NrdR"/>
    <property type="match status" value="1"/>
</dbReference>
<dbReference type="Proteomes" id="UP000199647">
    <property type="component" value="Unassembled WGS sequence"/>
</dbReference>
<feature type="compositionally biased region" description="Basic and acidic residues" evidence="10">
    <location>
        <begin position="12"/>
        <end position="21"/>
    </location>
</feature>
<keyword evidence="4 9" id="KW-0862">Zinc</keyword>
<dbReference type="GO" id="GO:0008270">
    <property type="term" value="F:zinc ion binding"/>
    <property type="evidence" value="ECO:0007669"/>
    <property type="project" value="UniProtKB-UniRule"/>
</dbReference>